<evidence type="ECO:0000256" key="2">
    <source>
        <dbReference type="ARBA" id="ARBA00022737"/>
    </source>
</evidence>
<reference evidence="3 4" key="1">
    <citation type="submission" date="2013-08" db="EMBL/GenBank/DDBJ databases">
        <title>Genome sequencing of Cellulomonas carbonis T26.</title>
        <authorList>
            <person name="Chen F."/>
            <person name="Li Y."/>
            <person name="Wang G."/>
        </authorList>
    </citation>
    <scope>NUCLEOTIDE SEQUENCE [LARGE SCALE GENOMIC DNA]</scope>
    <source>
        <strain evidence="3 4">T26</strain>
    </source>
</reference>
<organism evidence="3 4">
    <name type="scientific">Cellulomonas carbonis T26</name>
    <dbReference type="NCBI Taxonomy" id="947969"/>
    <lineage>
        <taxon>Bacteria</taxon>
        <taxon>Bacillati</taxon>
        <taxon>Actinomycetota</taxon>
        <taxon>Actinomycetes</taxon>
        <taxon>Micrococcales</taxon>
        <taxon>Cellulomonadaceae</taxon>
        <taxon>Cellulomonas</taxon>
    </lineage>
</organism>
<protein>
    <submittedName>
        <fullName evidence="3">Transferase</fullName>
    </submittedName>
</protein>
<gene>
    <name evidence="3" type="ORF">N868_15700</name>
</gene>
<proteinExistence type="predicted"/>
<evidence type="ECO:0000256" key="1">
    <source>
        <dbReference type="ARBA" id="ARBA00022679"/>
    </source>
</evidence>
<evidence type="ECO:0000313" key="3">
    <source>
        <dbReference type="EMBL" id="KGM10291.1"/>
    </source>
</evidence>
<dbReference type="InterPro" id="IPR018357">
    <property type="entry name" value="Hexapep_transf_CS"/>
</dbReference>
<sequence>MTRALRAVVDPALVLHAAKLARSWSYSHVGPRRLMQAGPGLAMSPTASLRNGERITLGRDVHVGERCSLWAGDSTGRIVLGDNALLAPEVFITASNYGTRAGSPIMYQDKVERDVVVGADVWLGARVVVLPGVTIGDGAVVGAGSVVTKDLPANCIAVGVPARVVGWREGAGPGTDARP</sequence>
<dbReference type="Pfam" id="PF00132">
    <property type="entry name" value="Hexapep"/>
    <property type="match status" value="1"/>
</dbReference>
<evidence type="ECO:0000313" key="4">
    <source>
        <dbReference type="Proteomes" id="UP000029839"/>
    </source>
</evidence>
<dbReference type="InterPro" id="IPR051159">
    <property type="entry name" value="Hexapeptide_acetyltransf"/>
</dbReference>
<dbReference type="GO" id="GO:0016740">
    <property type="term" value="F:transferase activity"/>
    <property type="evidence" value="ECO:0007669"/>
    <property type="project" value="UniProtKB-KW"/>
</dbReference>
<dbReference type="PANTHER" id="PTHR23416">
    <property type="entry name" value="SIALIC ACID SYNTHASE-RELATED"/>
    <property type="match status" value="1"/>
</dbReference>
<dbReference type="InterPro" id="IPR011004">
    <property type="entry name" value="Trimer_LpxA-like_sf"/>
</dbReference>
<dbReference type="AlphaFoldDB" id="A0A0A0BQQ1"/>
<comment type="caution">
    <text evidence="3">The sequence shown here is derived from an EMBL/GenBank/DDBJ whole genome shotgun (WGS) entry which is preliminary data.</text>
</comment>
<reference evidence="3 4" key="2">
    <citation type="journal article" date="2015" name="Stand. Genomic Sci.">
        <title>Draft genome sequence of Cellulomonas carbonis T26(T) and comparative analysis of six Cellulomonas genomes.</title>
        <authorList>
            <person name="Zhuang W."/>
            <person name="Zhang S."/>
            <person name="Xia X."/>
            <person name="Wang G."/>
        </authorList>
    </citation>
    <scope>NUCLEOTIDE SEQUENCE [LARGE SCALE GENOMIC DNA]</scope>
    <source>
        <strain evidence="3 4">T26</strain>
    </source>
</reference>
<dbReference type="EMBL" id="AXCY01000055">
    <property type="protein sequence ID" value="KGM10291.1"/>
    <property type="molecule type" value="Genomic_DNA"/>
</dbReference>
<dbReference type="CDD" id="cd04647">
    <property type="entry name" value="LbH_MAT_like"/>
    <property type="match status" value="1"/>
</dbReference>
<dbReference type="PROSITE" id="PS00101">
    <property type="entry name" value="HEXAPEP_TRANSFERASES"/>
    <property type="match status" value="1"/>
</dbReference>
<keyword evidence="2" id="KW-0677">Repeat</keyword>
<dbReference type="InterPro" id="IPR001451">
    <property type="entry name" value="Hexapep"/>
</dbReference>
<accession>A0A0A0BQQ1</accession>
<dbReference type="SUPFAM" id="SSF51161">
    <property type="entry name" value="Trimeric LpxA-like enzymes"/>
    <property type="match status" value="1"/>
</dbReference>
<keyword evidence="1 3" id="KW-0808">Transferase</keyword>
<keyword evidence="4" id="KW-1185">Reference proteome</keyword>
<name>A0A0A0BQQ1_9CELL</name>
<dbReference type="Proteomes" id="UP000029839">
    <property type="component" value="Unassembled WGS sequence"/>
</dbReference>
<dbReference type="Gene3D" id="2.160.10.10">
    <property type="entry name" value="Hexapeptide repeat proteins"/>
    <property type="match status" value="1"/>
</dbReference>